<gene>
    <name evidence="1" type="ORF">DESPIG_02311</name>
</gene>
<dbReference type="HOGENOM" id="CLU_3288548_0_0_7"/>
<dbReference type="AlphaFoldDB" id="B6WW43"/>
<reference evidence="1 2" key="1">
    <citation type="submission" date="2008-10" db="EMBL/GenBank/DDBJ databases">
        <title>Draft genome sequence of Desulvovibrio piger (ATCC 29098).</title>
        <authorList>
            <person name="Sudarsanam P."/>
            <person name="Ley R."/>
            <person name="Guruge J."/>
            <person name="Turnbaugh P.J."/>
            <person name="Mahowald M."/>
            <person name="Liep D."/>
            <person name="Gordon J."/>
        </authorList>
    </citation>
    <scope>NUCLEOTIDE SEQUENCE [LARGE SCALE GENOMIC DNA]</scope>
    <source>
        <strain evidence="1 2">ATCC 29098</strain>
    </source>
</reference>
<protein>
    <submittedName>
        <fullName evidence="1">Uncharacterized protein</fullName>
    </submittedName>
</protein>
<comment type="caution">
    <text evidence="1">The sequence shown here is derived from an EMBL/GenBank/DDBJ whole genome shotgun (WGS) entry which is preliminary data.</text>
</comment>
<accession>B6WW43</accession>
<organism evidence="1 2">
    <name type="scientific">Desulfovibrio piger ATCC 29098</name>
    <dbReference type="NCBI Taxonomy" id="411464"/>
    <lineage>
        <taxon>Bacteria</taxon>
        <taxon>Pseudomonadati</taxon>
        <taxon>Thermodesulfobacteriota</taxon>
        <taxon>Desulfovibrionia</taxon>
        <taxon>Desulfovibrionales</taxon>
        <taxon>Desulfovibrionaceae</taxon>
        <taxon>Desulfovibrio</taxon>
    </lineage>
</organism>
<proteinExistence type="predicted"/>
<evidence type="ECO:0000313" key="1">
    <source>
        <dbReference type="EMBL" id="EEB32819.1"/>
    </source>
</evidence>
<dbReference type="EMBL" id="ABXU01000068">
    <property type="protein sequence ID" value="EEB32819.1"/>
    <property type="molecule type" value="Genomic_DNA"/>
</dbReference>
<dbReference type="Proteomes" id="UP000003676">
    <property type="component" value="Unassembled WGS sequence"/>
</dbReference>
<evidence type="ECO:0000313" key="2">
    <source>
        <dbReference type="Proteomes" id="UP000003676"/>
    </source>
</evidence>
<reference evidence="1 2" key="2">
    <citation type="submission" date="2008-10" db="EMBL/GenBank/DDBJ databases">
        <authorList>
            <person name="Fulton L."/>
            <person name="Clifton S."/>
            <person name="Fulton B."/>
            <person name="Xu J."/>
            <person name="Minx P."/>
            <person name="Pepin K.H."/>
            <person name="Johnson M."/>
            <person name="Bhonagiri V."/>
            <person name="Nash W.E."/>
            <person name="Mardis E.R."/>
            <person name="Wilson R.K."/>
        </authorList>
    </citation>
    <scope>NUCLEOTIDE SEQUENCE [LARGE SCALE GENOMIC DNA]</scope>
    <source>
        <strain evidence="1 2">ATCC 29098</strain>
    </source>
</reference>
<name>B6WW43_9BACT</name>
<sequence>MPGNALRRIFRCLPVMGPGAAAGRVAGSGPVWKITTLLED</sequence>